<keyword evidence="1" id="KW-0812">Transmembrane</keyword>
<dbReference type="PANTHER" id="PTHR39419">
    <property type="entry name" value="SLL0814 PROTEIN"/>
    <property type="match status" value="1"/>
</dbReference>
<organism evidence="2 3">
    <name type="scientific">Hymenobacter antarcticus</name>
    <dbReference type="NCBI Taxonomy" id="486270"/>
    <lineage>
        <taxon>Bacteria</taxon>
        <taxon>Pseudomonadati</taxon>
        <taxon>Bacteroidota</taxon>
        <taxon>Cytophagia</taxon>
        <taxon>Cytophagales</taxon>
        <taxon>Hymenobacteraceae</taxon>
        <taxon>Hymenobacter</taxon>
    </lineage>
</organism>
<feature type="transmembrane region" description="Helical" evidence="1">
    <location>
        <begin position="68"/>
        <end position="94"/>
    </location>
</feature>
<feature type="transmembrane region" description="Helical" evidence="1">
    <location>
        <begin position="208"/>
        <end position="225"/>
    </location>
</feature>
<dbReference type="Pfam" id="PF04240">
    <property type="entry name" value="Caroten_synth"/>
    <property type="match status" value="1"/>
</dbReference>
<evidence type="ECO:0008006" key="4">
    <source>
        <dbReference type="Google" id="ProtNLM"/>
    </source>
</evidence>
<dbReference type="EMBL" id="BAABDI010000001">
    <property type="protein sequence ID" value="GAA3957230.1"/>
    <property type="molecule type" value="Genomic_DNA"/>
</dbReference>
<evidence type="ECO:0000313" key="3">
    <source>
        <dbReference type="Proteomes" id="UP001501556"/>
    </source>
</evidence>
<feature type="transmembrane region" description="Helical" evidence="1">
    <location>
        <begin position="114"/>
        <end position="135"/>
    </location>
</feature>
<gene>
    <name evidence="2" type="ORF">GCM10022407_00810</name>
</gene>
<comment type="caution">
    <text evidence="2">The sequence shown here is derived from an EMBL/GenBank/DDBJ whole genome shotgun (WGS) entry which is preliminary data.</text>
</comment>
<evidence type="ECO:0000313" key="2">
    <source>
        <dbReference type="EMBL" id="GAA3957230.1"/>
    </source>
</evidence>
<dbReference type="RefSeq" id="WP_345119773.1">
    <property type="nucleotide sequence ID" value="NZ_BAABDI010000001.1"/>
</dbReference>
<feature type="transmembrane region" description="Helical" evidence="1">
    <location>
        <begin position="147"/>
        <end position="165"/>
    </location>
</feature>
<protein>
    <recommendedName>
        <fullName evidence="4">Carotenoid biosynthesis protein</fullName>
    </recommendedName>
</protein>
<dbReference type="PANTHER" id="PTHR39419:SF1">
    <property type="entry name" value="SLL0814 PROTEIN"/>
    <property type="match status" value="1"/>
</dbReference>
<proteinExistence type="predicted"/>
<keyword evidence="1" id="KW-0472">Membrane</keyword>
<keyword evidence="3" id="KW-1185">Reference proteome</keyword>
<accession>A0ABP7NZT4</accession>
<feature type="transmembrane region" description="Helical" evidence="1">
    <location>
        <begin position="42"/>
        <end position="61"/>
    </location>
</feature>
<keyword evidence="1" id="KW-1133">Transmembrane helix</keyword>
<feature type="transmembrane region" description="Helical" evidence="1">
    <location>
        <begin position="18"/>
        <end position="36"/>
    </location>
</feature>
<reference evidence="3" key="1">
    <citation type="journal article" date="2019" name="Int. J. Syst. Evol. Microbiol.">
        <title>The Global Catalogue of Microorganisms (GCM) 10K type strain sequencing project: providing services to taxonomists for standard genome sequencing and annotation.</title>
        <authorList>
            <consortium name="The Broad Institute Genomics Platform"/>
            <consortium name="The Broad Institute Genome Sequencing Center for Infectious Disease"/>
            <person name="Wu L."/>
            <person name="Ma J."/>
        </authorList>
    </citation>
    <scope>NUCLEOTIDE SEQUENCE [LARGE SCALE GENOMIC DNA]</scope>
    <source>
        <strain evidence="3">JCM 17217</strain>
    </source>
</reference>
<sequence length="226" mass="25378">MVDYSEPLPAVTTTRLRVAQGVVLLFHITGFVGLAFSKNPDFYLRFTPLTLGLTALLLLAFQKDRGTAFWGFCLTVALLGFVAEVIGVSTSLLFGHYYYGDTLGVKLLDRPPFVGVPPLIGLNWLVLTYVCGMLARYLPLGELPRTILAALLMLGLDMCMEPVASRFDFWYWSNDIIPAKNFRDWFILACVMQMLFNRASFTKKNPLVPLVYLAQLLFFFLLGAVK</sequence>
<dbReference type="InterPro" id="IPR007354">
    <property type="entry name" value="CruF-like"/>
</dbReference>
<dbReference type="Proteomes" id="UP001501556">
    <property type="component" value="Unassembled WGS sequence"/>
</dbReference>
<evidence type="ECO:0000256" key="1">
    <source>
        <dbReference type="SAM" id="Phobius"/>
    </source>
</evidence>
<name>A0ABP7NZT4_9BACT</name>